<dbReference type="SUPFAM" id="SSF48008">
    <property type="entry name" value="GntR ligand-binding domain-like"/>
    <property type="match status" value="1"/>
</dbReference>
<dbReference type="SMART" id="SM00895">
    <property type="entry name" value="FCD"/>
    <property type="match status" value="1"/>
</dbReference>
<dbReference type="InterPro" id="IPR000524">
    <property type="entry name" value="Tscrpt_reg_HTH_GntR"/>
</dbReference>
<organism evidence="5 6">
    <name type="scientific">Lacibacterium aquatile</name>
    <dbReference type="NCBI Taxonomy" id="1168082"/>
    <lineage>
        <taxon>Bacteria</taxon>
        <taxon>Pseudomonadati</taxon>
        <taxon>Pseudomonadota</taxon>
        <taxon>Alphaproteobacteria</taxon>
        <taxon>Rhodospirillales</taxon>
        <taxon>Rhodospirillaceae</taxon>
    </lineage>
</organism>
<dbReference type="Gene3D" id="1.20.120.530">
    <property type="entry name" value="GntR ligand-binding domain-like"/>
    <property type="match status" value="1"/>
</dbReference>
<dbReference type="EMBL" id="JBHUIP010000011">
    <property type="protein sequence ID" value="MFD2263398.1"/>
    <property type="molecule type" value="Genomic_DNA"/>
</dbReference>
<keyword evidence="2" id="KW-0238">DNA-binding</keyword>
<evidence type="ECO:0000256" key="2">
    <source>
        <dbReference type="ARBA" id="ARBA00023125"/>
    </source>
</evidence>
<evidence type="ECO:0000313" key="5">
    <source>
        <dbReference type="EMBL" id="MFD2263398.1"/>
    </source>
</evidence>
<name>A0ABW5DQG1_9PROT</name>
<evidence type="ECO:0000259" key="4">
    <source>
        <dbReference type="PROSITE" id="PS50949"/>
    </source>
</evidence>
<gene>
    <name evidence="5" type="ORF">ACFSM5_10905</name>
</gene>
<comment type="caution">
    <text evidence="5">The sequence shown here is derived from an EMBL/GenBank/DDBJ whole genome shotgun (WGS) entry which is preliminary data.</text>
</comment>
<dbReference type="SUPFAM" id="SSF46785">
    <property type="entry name" value="Winged helix' DNA-binding domain"/>
    <property type="match status" value="1"/>
</dbReference>
<accession>A0ABW5DQG1</accession>
<protein>
    <submittedName>
        <fullName evidence="5">FadR/GntR family transcriptional regulator</fullName>
    </submittedName>
</protein>
<dbReference type="PANTHER" id="PTHR43537">
    <property type="entry name" value="TRANSCRIPTIONAL REGULATOR, GNTR FAMILY"/>
    <property type="match status" value="1"/>
</dbReference>
<keyword evidence="6" id="KW-1185">Reference proteome</keyword>
<dbReference type="PROSITE" id="PS50949">
    <property type="entry name" value="HTH_GNTR"/>
    <property type="match status" value="1"/>
</dbReference>
<dbReference type="Gene3D" id="1.10.10.10">
    <property type="entry name" value="Winged helix-like DNA-binding domain superfamily/Winged helix DNA-binding domain"/>
    <property type="match status" value="1"/>
</dbReference>
<dbReference type="InterPro" id="IPR036388">
    <property type="entry name" value="WH-like_DNA-bd_sf"/>
</dbReference>
<evidence type="ECO:0000313" key="6">
    <source>
        <dbReference type="Proteomes" id="UP001597295"/>
    </source>
</evidence>
<keyword evidence="3" id="KW-0804">Transcription</keyword>
<dbReference type="Pfam" id="PF00392">
    <property type="entry name" value="GntR"/>
    <property type="match status" value="1"/>
</dbReference>
<dbReference type="InterPro" id="IPR036390">
    <property type="entry name" value="WH_DNA-bd_sf"/>
</dbReference>
<dbReference type="Proteomes" id="UP001597295">
    <property type="component" value="Unassembled WGS sequence"/>
</dbReference>
<dbReference type="InterPro" id="IPR011711">
    <property type="entry name" value="GntR_C"/>
</dbReference>
<feature type="domain" description="HTH gntR-type" evidence="4">
    <location>
        <begin position="25"/>
        <end position="93"/>
    </location>
</feature>
<reference evidence="6" key="1">
    <citation type="journal article" date="2019" name="Int. J. Syst. Evol. Microbiol.">
        <title>The Global Catalogue of Microorganisms (GCM) 10K type strain sequencing project: providing services to taxonomists for standard genome sequencing and annotation.</title>
        <authorList>
            <consortium name="The Broad Institute Genomics Platform"/>
            <consortium name="The Broad Institute Genome Sequencing Center for Infectious Disease"/>
            <person name="Wu L."/>
            <person name="Ma J."/>
        </authorList>
    </citation>
    <scope>NUCLEOTIDE SEQUENCE [LARGE SCALE GENOMIC DNA]</scope>
    <source>
        <strain evidence="6">CGMCC 1.19062</strain>
    </source>
</reference>
<evidence type="ECO:0000256" key="3">
    <source>
        <dbReference type="ARBA" id="ARBA00023163"/>
    </source>
</evidence>
<dbReference type="InterPro" id="IPR008920">
    <property type="entry name" value="TF_FadR/GntR_C"/>
</dbReference>
<sequence length="255" mass="28532">MSFAAKKPGEPERKSEFLPEKVERGRLVDRVLDRLSQAILSGDLQPGDALASESDLAAAFDVSKPVVREALRQLGAMGVLHSAQGRATTVQRLTTEPLERFHRFAVRSTDYGMSDAVELRYALEIQCARLAAQRRKPEDLDVLNNALQRMKAAFDDQPAWVQADLDFHVALARATHNSMLVYQIQALRPILEEIVTVFNARTHGPALDRAATWKRHEDLYKAVAAGDEAASVQAMETHFDAGWSVLRSLFRQREE</sequence>
<keyword evidence="1" id="KW-0805">Transcription regulation</keyword>
<dbReference type="Pfam" id="PF07729">
    <property type="entry name" value="FCD"/>
    <property type="match status" value="1"/>
</dbReference>
<dbReference type="PRINTS" id="PR00035">
    <property type="entry name" value="HTHGNTR"/>
</dbReference>
<dbReference type="SMART" id="SM00345">
    <property type="entry name" value="HTH_GNTR"/>
    <property type="match status" value="1"/>
</dbReference>
<dbReference type="PANTHER" id="PTHR43537:SF5">
    <property type="entry name" value="UXU OPERON TRANSCRIPTIONAL REGULATOR"/>
    <property type="match status" value="1"/>
</dbReference>
<dbReference type="RefSeq" id="WP_379876400.1">
    <property type="nucleotide sequence ID" value="NZ_JBHUIP010000011.1"/>
</dbReference>
<dbReference type="CDD" id="cd07377">
    <property type="entry name" value="WHTH_GntR"/>
    <property type="match status" value="1"/>
</dbReference>
<proteinExistence type="predicted"/>
<evidence type="ECO:0000256" key="1">
    <source>
        <dbReference type="ARBA" id="ARBA00023015"/>
    </source>
</evidence>